<dbReference type="STRING" id="3641.A0A061FJQ4"/>
<dbReference type="EMBL" id="CM001886">
    <property type="protein sequence ID" value="EOY14689.1"/>
    <property type="molecule type" value="Genomic_DNA"/>
</dbReference>
<dbReference type="OMA" id="SKHPTRE"/>
<gene>
    <name evidence="2" type="ORF">TCM_033992</name>
</gene>
<dbReference type="eggNOG" id="KOG2356">
    <property type="taxonomic scope" value="Eukaryota"/>
</dbReference>
<evidence type="ECO:0000313" key="3">
    <source>
        <dbReference type="Proteomes" id="UP000026915"/>
    </source>
</evidence>
<sequence length="179" mass="20580">MVLRKWRASRNQATSYLRFLDSGIYRFPTQIPSSSTRFACSTDPTSGLRYLLSAYYSRFFESKHPTRESALSSNPKKRKRKRKKQPHSLNEKEQAADQRHQEARPLLLKAHELLLGAADFPAIMSKLRSEFCSSTDLCGGEEHSFIELGRVWQAPLYDITLDFKHSRLTNESENGGLVR</sequence>
<proteinExistence type="predicted"/>
<name>A0A061FJQ4_THECC</name>
<evidence type="ECO:0000256" key="1">
    <source>
        <dbReference type="SAM" id="MobiDB-lite"/>
    </source>
</evidence>
<dbReference type="Proteomes" id="UP000026915">
    <property type="component" value="Chromosome 8"/>
</dbReference>
<dbReference type="AlphaFoldDB" id="A0A061FJQ4"/>
<feature type="compositionally biased region" description="Basic residues" evidence="1">
    <location>
        <begin position="75"/>
        <end position="86"/>
    </location>
</feature>
<dbReference type="Gramene" id="EOY14689">
    <property type="protein sequence ID" value="EOY14689"/>
    <property type="gene ID" value="TCM_033992"/>
</dbReference>
<protein>
    <submittedName>
        <fullName evidence="2">Uncharacterized protein</fullName>
    </submittedName>
</protein>
<keyword evidence="3" id="KW-1185">Reference proteome</keyword>
<feature type="compositionally biased region" description="Basic and acidic residues" evidence="1">
    <location>
        <begin position="89"/>
        <end position="101"/>
    </location>
</feature>
<accession>A0A061FJQ4</accession>
<evidence type="ECO:0000313" key="2">
    <source>
        <dbReference type="EMBL" id="EOY14689.1"/>
    </source>
</evidence>
<organism evidence="2 3">
    <name type="scientific">Theobroma cacao</name>
    <name type="common">Cacao</name>
    <name type="synonym">Cocoa</name>
    <dbReference type="NCBI Taxonomy" id="3641"/>
    <lineage>
        <taxon>Eukaryota</taxon>
        <taxon>Viridiplantae</taxon>
        <taxon>Streptophyta</taxon>
        <taxon>Embryophyta</taxon>
        <taxon>Tracheophyta</taxon>
        <taxon>Spermatophyta</taxon>
        <taxon>Magnoliopsida</taxon>
        <taxon>eudicotyledons</taxon>
        <taxon>Gunneridae</taxon>
        <taxon>Pentapetalae</taxon>
        <taxon>rosids</taxon>
        <taxon>malvids</taxon>
        <taxon>Malvales</taxon>
        <taxon>Malvaceae</taxon>
        <taxon>Byttnerioideae</taxon>
        <taxon>Theobroma</taxon>
    </lineage>
</organism>
<dbReference type="InParanoid" id="A0A061FJQ4"/>
<dbReference type="HOGENOM" id="CLU_1506024_0_0_1"/>
<feature type="region of interest" description="Disordered" evidence="1">
    <location>
        <begin position="67"/>
        <end position="101"/>
    </location>
</feature>
<reference evidence="2 3" key="1">
    <citation type="journal article" date="2013" name="Genome Biol.">
        <title>The genome sequence of the most widely cultivated cacao type and its use to identify candidate genes regulating pod color.</title>
        <authorList>
            <person name="Motamayor J.C."/>
            <person name="Mockaitis K."/>
            <person name="Schmutz J."/>
            <person name="Haiminen N."/>
            <person name="Iii D.L."/>
            <person name="Cornejo O."/>
            <person name="Findley S.D."/>
            <person name="Zheng P."/>
            <person name="Utro F."/>
            <person name="Royaert S."/>
            <person name="Saski C."/>
            <person name="Jenkins J."/>
            <person name="Podicheti R."/>
            <person name="Zhao M."/>
            <person name="Scheffler B.E."/>
            <person name="Stack J.C."/>
            <person name="Feltus F.A."/>
            <person name="Mustiga G.M."/>
            <person name="Amores F."/>
            <person name="Phillips W."/>
            <person name="Marelli J.P."/>
            <person name="May G.D."/>
            <person name="Shapiro H."/>
            <person name="Ma J."/>
            <person name="Bustamante C.D."/>
            <person name="Schnell R.J."/>
            <person name="Main D."/>
            <person name="Gilbert D."/>
            <person name="Parida L."/>
            <person name="Kuhn D.N."/>
        </authorList>
    </citation>
    <scope>NUCLEOTIDE SEQUENCE [LARGE SCALE GENOMIC DNA]</scope>
    <source>
        <strain evidence="3">cv. Matina 1-6</strain>
    </source>
</reference>